<keyword evidence="2" id="KW-1185">Reference proteome</keyword>
<keyword evidence="1" id="KW-0269">Exonuclease</keyword>
<accession>A0ACD3BBA2</accession>
<keyword evidence="1" id="KW-0540">Nuclease</keyword>
<keyword evidence="1" id="KW-0378">Hydrolase</keyword>
<protein>
    <submittedName>
        <fullName evidence="1">Exosome complex exonuclease RRP40</fullName>
    </submittedName>
</protein>
<evidence type="ECO:0000313" key="1">
    <source>
        <dbReference type="EMBL" id="TFK74852.1"/>
    </source>
</evidence>
<organism evidence="1 2">
    <name type="scientific">Pluteus cervinus</name>
    <dbReference type="NCBI Taxonomy" id="181527"/>
    <lineage>
        <taxon>Eukaryota</taxon>
        <taxon>Fungi</taxon>
        <taxon>Dikarya</taxon>
        <taxon>Basidiomycota</taxon>
        <taxon>Agaricomycotina</taxon>
        <taxon>Agaricomycetes</taxon>
        <taxon>Agaricomycetidae</taxon>
        <taxon>Agaricales</taxon>
        <taxon>Pluteineae</taxon>
        <taxon>Pluteaceae</taxon>
        <taxon>Pluteus</taxon>
    </lineage>
</organism>
<reference evidence="1 2" key="1">
    <citation type="journal article" date="2019" name="Nat. Ecol. Evol.">
        <title>Megaphylogeny resolves global patterns of mushroom evolution.</title>
        <authorList>
            <person name="Varga T."/>
            <person name="Krizsan K."/>
            <person name="Foldi C."/>
            <person name="Dima B."/>
            <person name="Sanchez-Garcia M."/>
            <person name="Sanchez-Ramirez S."/>
            <person name="Szollosi G.J."/>
            <person name="Szarkandi J.G."/>
            <person name="Papp V."/>
            <person name="Albert L."/>
            <person name="Andreopoulos W."/>
            <person name="Angelini C."/>
            <person name="Antonin V."/>
            <person name="Barry K.W."/>
            <person name="Bougher N.L."/>
            <person name="Buchanan P."/>
            <person name="Buyck B."/>
            <person name="Bense V."/>
            <person name="Catcheside P."/>
            <person name="Chovatia M."/>
            <person name="Cooper J."/>
            <person name="Damon W."/>
            <person name="Desjardin D."/>
            <person name="Finy P."/>
            <person name="Geml J."/>
            <person name="Haridas S."/>
            <person name="Hughes K."/>
            <person name="Justo A."/>
            <person name="Karasinski D."/>
            <person name="Kautmanova I."/>
            <person name="Kiss B."/>
            <person name="Kocsube S."/>
            <person name="Kotiranta H."/>
            <person name="LaButti K.M."/>
            <person name="Lechner B.E."/>
            <person name="Liimatainen K."/>
            <person name="Lipzen A."/>
            <person name="Lukacs Z."/>
            <person name="Mihaltcheva S."/>
            <person name="Morgado L.N."/>
            <person name="Niskanen T."/>
            <person name="Noordeloos M.E."/>
            <person name="Ohm R.A."/>
            <person name="Ortiz-Santana B."/>
            <person name="Ovrebo C."/>
            <person name="Racz N."/>
            <person name="Riley R."/>
            <person name="Savchenko A."/>
            <person name="Shiryaev A."/>
            <person name="Soop K."/>
            <person name="Spirin V."/>
            <person name="Szebenyi C."/>
            <person name="Tomsovsky M."/>
            <person name="Tulloss R.E."/>
            <person name="Uehling J."/>
            <person name="Grigoriev I.V."/>
            <person name="Vagvolgyi C."/>
            <person name="Papp T."/>
            <person name="Martin F.M."/>
            <person name="Miettinen O."/>
            <person name="Hibbett D.S."/>
            <person name="Nagy L.G."/>
        </authorList>
    </citation>
    <scope>NUCLEOTIDE SEQUENCE [LARGE SCALE GENOMIC DNA]</scope>
    <source>
        <strain evidence="1 2">NL-1719</strain>
    </source>
</reference>
<gene>
    <name evidence="1" type="ORF">BDN72DRAFT_788592</name>
</gene>
<proteinExistence type="predicted"/>
<evidence type="ECO:0000313" key="2">
    <source>
        <dbReference type="Proteomes" id="UP000308600"/>
    </source>
</evidence>
<dbReference type="Proteomes" id="UP000308600">
    <property type="component" value="Unassembled WGS sequence"/>
</dbReference>
<name>A0ACD3BBA2_9AGAR</name>
<dbReference type="EMBL" id="ML208266">
    <property type="protein sequence ID" value="TFK74852.1"/>
    <property type="molecule type" value="Genomic_DNA"/>
</dbReference>
<sequence>MNILPGEQVNAQHSKLKLGPGLLQISVGNASESAPQPIIATRAGTLKHSSNRSKWWIESNSRRYVPAAQEAVVGIVLQRLGEGYRVDIGTAHSASLDSLAFEGATKRNKPNLKAFPLLSFPACVGSLVYARVSLAHKDMEPELECFDAQTRKAEQFGELKGGFLVRCSLQMCRNLLDPKYFLLPLLGVKFPLEAAVGVNGRVWINAKEPKQIIAMARCIEAADPDGGGQDEIATKKLLDTLDV</sequence>